<dbReference type="InterPro" id="IPR001679">
    <property type="entry name" value="DNA_ligase"/>
</dbReference>
<dbReference type="PROSITE" id="PS01056">
    <property type="entry name" value="DNA_LIGASE_N2"/>
    <property type="match status" value="1"/>
</dbReference>
<dbReference type="Pfam" id="PF03120">
    <property type="entry name" value="OB_DNA_ligase"/>
    <property type="match status" value="1"/>
</dbReference>
<keyword evidence="16" id="KW-0175">Coiled coil</keyword>
<evidence type="ECO:0000256" key="5">
    <source>
        <dbReference type="ARBA" id="ARBA00022705"/>
    </source>
</evidence>
<sequence>MNKREAEERIEKLKKTIDRHRYLYHVLDRQEISESALDSLKHELKKLEEQHPEFLASDSPTQRVSGKPLESFKKVRHLRSMLSLEDVFDGEEFEEWISRIKKLLPSRSVGLDFFAESKFDGLAISVIYEKGVLKKASTRGDGKIGEDVTQNIKTIESIPLRIEHKNIRSRLSDIEVRGEVIISHKAFKKINEEQQKKGEKIYANPRNLAAGSVRQLDPKITASRHLDFYAWDIADNAGRKLHSDEHEILKTLGFKIDRYAKICHNAKEVEEFRERFIKNIRLKLDYDVDGIVVSVNNNSVFGKLGAVGKAPRGAVAFKFAPKEAVTKIENIKIQVGRTGVLTPVAILKPVKIGGVIVSRATLHNEDEIKRLGLKIGDSVIVGRAGDVIPDVRKVLKDLRSGKEKAFHMPADCPRCGRKVFLEESGKILRCVNEKCPARKREALYHFVSKKGFDISGLGPKIIDALLDNGLIQDAADIFDLKGGDLIPIERFAEKSAGNLTESIKKSREISLPKFIVSLGILHIGEETAQLLAKRAAAKIKNQKSKIKINEFLKYFQEFSFEELQKIMDVGPVMAKSVYDWFHNGSNIKFLEKLGKTGIEIQIPSYKLKAKSYKLKNKTFVLTGALASMPRDEAKEKIRALGGGISESVSKNTDFVVSGGGSGFKYDKARKLGVKILAEKEFLDMIK</sequence>
<evidence type="ECO:0000256" key="6">
    <source>
        <dbReference type="ARBA" id="ARBA00022723"/>
    </source>
</evidence>
<name>A0A1G2LMU1_9BACT</name>
<dbReference type="Pfam" id="PF00533">
    <property type="entry name" value="BRCT"/>
    <property type="match status" value="1"/>
</dbReference>
<dbReference type="GO" id="GO:0006260">
    <property type="term" value="P:DNA replication"/>
    <property type="evidence" value="ECO:0007669"/>
    <property type="project" value="UniProtKB-KW"/>
</dbReference>
<dbReference type="SUPFAM" id="SSF50249">
    <property type="entry name" value="Nucleic acid-binding proteins"/>
    <property type="match status" value="1"/>
</dbReference>
<dbReference type="Gene3D" id="2.40.50.140">
    <property type="entry name" value="Nucleic acid-binding proteins"/>
    <property type="match status" value="1"/>
</dbReference>
<dbReference type="PROSITE" id="PS01055">
    <property type="entry name" value="DNA_LIGASE_N1"/>
    <property type="match status" value="1"/>
</dbReference>
<dbReference type="CDD" id="cd00114">
    <property type="entry name" value="LIGANc"/>
    <property type="match status" value="1"/>
</dbReference>
<dbReference type="FunFam" id="2.40.50.140:FF:000012">
    <property type="entry name" value="DNA ligase"/>
    <property type="match status" value="1"/>
</dbReference>
<dbReference type="GO" id="GO:0006281">
    <property type="term" value="P:DNA repair"/>
    <property type="evidence" value="ECO:0007669"/>
    <property type="project" value="UniProtKB-KW"/>
</dbReference>
<dbReference type="EMBL" id="MHQZ01000045">
    <property type="protein sequence ID" value="OHA12893.1"/>
    <property type="molecule type" value="Genomic_DNA"/>
</dbReference>
<proteinExistence type="inferred from homology"/>
<evidence type="ECO:0000256" key="15">
    <source>
        <dbReference type="RuleBase" id="RU000618"/>
    </source>
</evidence>
<evidence type="ECO:0000256" key="2">
    <source>
        <dbReference type="ARBA" id="ARBA00012722"/>
    </source>
</evidence>
<dbReference type="Pfam" id="PF12826">
    <property type="entry name" value="HHH_2"/>
    <property type="match status" value="1"/>
</dbReference>
<evidence type="ECO:0000256" key="9">
    <source>
        <dbReference type="ARBA" id="ARBA00022842"/>
    </source>
</evidence>
<comment type="cofactor">
    <cofactor evidence="14">
        <name>Mg(2+)</name>
        <dbReference type="ChEBI" id="CHEBI:18420"/>
    </cofactor>
    <cofactor evidence="14">
        <name>Mn(2+)</name>
        <dbReference type="ChEBI" id="CHEBI:29035"/>
    </cofactor>
</comment>
<evidence type="ECO:0000256" key="13">
    <source>
        <dbReference type="ARBA" id="ARBA00060881"/>
    </source>
</evidence>
<dbReference type="Gene3D" id="6.20.10.30">
    <property type="match status" value="1"/>
</dbReference>
<dbReference type="GO" id="GO:0046872">
    <property type="term" value="F:metal ion binding"/>
    <property type="evidence" value="ECO:0007669"/>
    <property type="project" value="UniProtKB-KW"/>
</dbReference>
<feature type="domain" description="BRCT" evidence="17">
    <location>
        <begin position="609"/>
        <end position="686"/>
    </location>
</feature>
<comment type="caution">
    <text evidence="14">Lacks conserved residue(s) required for the propagation of feature annotation.</text>
</comment>
<evidence type="ECO:0000256" key="8">
    <source>
        <dbReference type="ARBA" id="ARBA00022833"/>
    </source>
</evidence>
<feature type="binding site" evidence="14">
    <location>
        <position position="139"/>
    </location>
    <ligand>
        <name>NAD(+)</name>
        <dbReference type="ChEBI" id="CHEBI:57540"/>
    </ligand>
</feature>
<dbReference type="InterPro" id="IPR010994">
    <property type="entry name" value="RuvA_2-like"/>
</dbReference>
<organism evidence="18 19">
    <name type="scientific">Candidatus Tagabacteria bacterium RIFCSPLOWO2_01_FULL_39_11</name>
    <dbReference type="NCBI Taxonomy" id="1802295"/>
    <lineage>
        <taxon>Bacteria</taxon>
        <taxon>Candidatus Tagaibacteriota</taxon>
    </lineage>
</organism>
<dbReference type="InterPro" id="IPR018239">
    <property type="entry name" value="DNA_ligase_AS"/>
</dbReference>
<feature type="binding site" evidence="14">
    <location>
        <position position="116"/>
    </location>
    <ligand>
        <name>NAD(+)</name>
        <dbReference type="ChEBI" id="CHEBI:57540"/>
    </ligand>
</feature>
<comment type="similarity">
    <text evidence="13 14">Belongs to the NAD-dependent DNA ligase family. LigA subfamily.</text>
</comment>
<dbReference type="Proteomes" id="UP000178302">
    <property type="component" value="Unassembled WGS sequence"/>
</dbReference>
<dbReference type="NCBIfam" id="TIGR00575">
    <property type="entry name" value="dnlj"/>
    <property type="match status" value="1"/>
</dbReference>
<dbReference type="SMART" id="SM00292">
    <property type="entry name" value="BRCT"/>
    <property type="match status" value="1"/>
</dbReference>
<keyword evidence="5 14" id="KW-0235">DNA replication</keyword>
<dbReference type="Gene3D" id="1.10.287.610">
    <property type="entry name" value="Helix hairpin bin"/>
    <property type="match status" value="1"/>
</dbReference>
<dbReference type="Gene3D" id="3.30.470.30">
    <property type="entry name" value="DNA ligase/mRNA capping enzyme"/>
    <property type="match status" value="1"/>
</dbReference>
<dbReference type="SUPFAM" id="SSF47781">
    <property type="entry name" value="RuvA domain 2-like"/>
    <property type="match status" value="1"/>
</dbReference>
<keyword evidence="7 14" id="KW-0227">DNA damage</keyword>
<comment type="function">
    <text evidence="1 14">DNA ligase that catalyzes the formation of phosphodiester linkages between 5'-phosphoryl and 3'-hydroxyl groups in double-stranded DNA using NAD as a coenzyme and as the energy source for the reaction. It is essential for DNA replication and repair of damaged DNA.</text>
</comment>
<dbReference type="InterPro" id="IPR012340">
    <property type="entry name" value="NA-bd_OB-fold"/>
</dbReference>
<dbReference type="Pfam" id="PF01653">
    <property type="entry name" value="DNA_ligase_aden"/>
    <property type="match status" value="1"/>
</dbReference>
<evidence type="ECO:0000313" key="19">
    <source>
        <dbReference type="Proteomes" id="UP000178302"/>
    </source>
</evidence>
<dbReference type="PANTHER" id="PTHR23389:SF9">
    <property type="entry name" value="DNA LIGASE"/>
    <property type="match status" value="1"/>
</dbReference>
<dbReference type="PIRSF" id="PIRSF001604">
    <property type="entry name" value="LigA"/>
    <property type="match status" value="1"/>
</dbReference>
<feature type="binding site" evidence="14">
    <location>
        <begin position="83"/>
        <end position="84"/>
    </location>
    <ligand>
        <name>NAD(+)</name>
        <dbReference type="ChEBI" id="CHEBI:57540"/>
    </ligand>
</feature>
<evidence type="ECO:0000313" key="18">
    <source>
        <dbReference type="EMBL" id="OHA12893.1"/>
    </source>
</evidence>
<evidence type="ECO:0000256" key="7">
    <source>
        <dbReference type="ARBA" id="ARBA00022763"/>
    </source>
</evidence>
<dbReference type="InterPro" id="IPR036420">
    <property type="entry name" value="BRCT_dom_sf"/>
</dbReference>
<keyword evidence="9 14" id="KW-0460">Magnesium</keyword>
<feature type="active site" description="N6-AMP-lysine intermediate" evidence="14">
    <location>
        <position position="118"/>
    </location>
</feature>
<dbReference type="InterPro" id="IPR004150">
    <property type="entry name" value="NAD_DNA_ligase_OB"/>
</dbReference>
<keyword evidence="6 14" id="KW-0479">Metal-binding</keyword>
<dbReference type="FunFam" id="1.10.150.20:FF:000007">
    <property type="entry name" value="DNA ligase"/>
    <property type="match status" value="1"/>
</dbReference>
<dbReference type="CDD" id="cd17748">
    <property type="entry name" value="BRCT_DNA_ligase_like"/>
    <property type="match status" value="1"/>
</dbReference>
<dbReference type="InterPro" id="IPR033136">
    <property type="entry name" value="DNA_ligase_CS"/>
</dbReference>
<evidence type="ECO:0000256" key="11">
    <source>
        <dbReference type="ARBA" id="ARBA00023204"/>
    </source>
</evidence>
<keyword evidence="11 14" id="KW-0234">DNA repair</keyword>
<evidence type="ECO:0000256" key="14">
    <source>
        <dbReference type="HAMAP-Rule" id="MF_01588"/>
    </source>
</evidence>
<dbReference type="PROSITE" id="PS50172">
    <property type="entry name" value="BRCT"/>
    <property type="match status" value="1"/>
</dbReference>
<dbReference type="InterPro" id="IPR001357">
    <property type="entry name" value="BRCT_dom"/>
</dbReference>
<dbReference type="Gene3D" id="3.40.50.10190">
    <property type="entry name" value="BRCT domain"/>
    <property type="match status" value="1"/>
</dbReference>
<dbReference type="EC" id="6.5.1.2" evidence="2 14"/>
<accession>A0A1G2LMU1</accession>
<feature type="binding site" evidence="14">
    <location>
        <position position="435"/>
    </location>
    <ligand>
        <name>Zn(2+)</name>
        <dbReference type="ChEBI" id="CHEBI:29105"/>
    </ligand>
</feature>
<feature type="coiled-coil region" evidence="16">
    <location>
        <begin position="3"/>
        <end position="57"/>
    </location>
</feature>
<dbReference type="InterPro" id="IPR013840">
    <property type="entry name" value="DNAligase_N"/>
</dbReference>
<dbReference type="NCBIfam" id="NF005932">
    <property type="entry name" value="PRK07956.1"/>
    <property type="match status" value="1"/>
</dbReference>
<comment type="caution">
    <text evidence="18">The sequence shown here is derived from an EMBL/GenBank/DDBJ whole genome shotgun (WGS) entry which is preliminary data.</text>
</comment>
<dbReference type="InterPro" id="IPR013839">
    <property type="entry name" value="DNAligase_adenylation"/>
</dbReference>
<dbReference type="AlphaFoldDB" id="A0A1G2LMU1"/>
<feature type="binding site" evidence="14">
    <location>
        <position position="179"/>
    </location>
    <ligand>
        <name>NAD(+)</name>
        <dbReference type="ChEBI" id="CHEBI:57540"/>
    </ligand>
</feature>
<comment type="catalytic activity">
    <reaction evidence="12 14 15">
        <text>NAD(+) + (deoxyribonucleotide)n-3'-hydroxyl + 5'-phospho-(deoxyribonucleotide)m = (deoxyribonucleotide)n+m + AMP + beta-nicotinamide D-nucleotide.</text>
        <dbReference type="EC" id="6.5.1.2"/>
    </reaction>
</comment>
<feature type="binding site" evidence="14">
    <location>
        <position position="430"/>
    </location>
    <ligand>
        <name>Zn(2+)</name>
        <dbReference type="ChEBI" id="CHEBI:29105"/>
    </ligand>
</feature>
<dbReference type="SUPFAM" id="SSF56091">
    <property type="entry name" value="DNA ligase/mRNA capping enzyme, catalytic domain"/>
    <property type="match status" value="1"/>
</dbReference>
<keyword evidence="4 14" id="KW-0436">Ligase</keyword>
<dbReference type="SUPFAM" id="SSF52113">
    <property type="entry name" value="BRCT domain"/>
    <property type="match status" value="1"/>
</dbReference>
<dbReference type="PANTHER" id="PTHR23389">
    <property type="entry name" value="CHROMOSOME TRANSMISSION FIDELITY FACTOR 18"/>
    <property type="match status" value="1"/>
</dbReference>
<protein>
    <recommendedName>
        <fullName evidence="3 14">DNA ligase</fullName>
        <ecNumber evidence="2 14">6.5.1.2</ecNumber>
    </recommendedName>
    <alternativeName>
        <fullName evidence="14">Polydeoxyribonucleotide synthase [NAD(+)]</fullName>
    </alternativeName>
</protein>
<dbReference type="SMART" id="SM00532">
    <property type="entry name" value="LIGANc"/>
    <property type="match status" value="1"/>
</dbReference>
<evidence type="ECO:0000256" key="1">
    <source>
        <dbReference type="ARBA" id="ARBA00004067"/>
    </source>
</evidence>
<evidence type="ECO:0000259" key="17">
    <source>
        <dbReference type="PROSITE" id="PS50172"/>
    </source>
</evidence>
<dbReference type="InterPro" id="IPR041663">
    <property type="entry name" value="DisA/LigA_HHH"/>
</dbReference>
<feature type="binding site" evidence="14">
    <location>
        <position position="412"/>
    </location>
    <ligand>
        <name>Zn(2+)</name>
        <dbReference type="ChEBI" id="CHEBI:29105"/>
    </ligand>
</feature>
<evidence type="ECO:0000256" key="10">
    <source>
        <dbReference type="ARBA" id="ARBA00023027"/>
    </source>
</evidence>
<keyword evidence="14" id="KW-0464">Manganese</keyword>
<gene>
    <name evidence="14" type="primary">ligA</name>
    <name evidence="18" type="ORF">A2909_02105</name>
</gene>
<evidence type="ECO:0000256" key="4">
    <source>
        <dbReference type="ARBA" id="ARBA00022598"/>
    </source>
</evidence>
<dbReference type="GO" id="GO:0003911">
    <property type="term" value="F:DNA ligase (NAD+) activity"/>
    <property type="evidence" value="ECO:0007669"/>
    <property type="project" value="UniProtKB-UniRule"/>
</dbReference>
<keyword evidence="10 14" id="KW-0520">NAD</keyword>
<dbReference type="Pfam" id="PF14520">
    <property type="entry name" value="HHH_5"/>
    <property type="match status" value="1"/>
</dbReference>
<dbReference type="HAMAP" id="MF_01588">
    <property type="entry name" value="DNA_ligase_A"/>
    <property type="match status" value="1"/>
</dbReference>
<evidence type="ECO:0000256" key="3">
    <source>
        <dbReference type="ARBA" id="ARBA00013308"/>
    </source>
</evidence>
<keyword evidence="8 14" id="KW-0862">Zinc</keyword>
<feature type="binding site" evidence="14">
    <location>
        <position position="415"/>
    </location>
    <ligand>
        <name>Zn(2+)</name>
        <dbReference type="ChEBI" id="CHEBI:29105"/>
    </ligand>
</feature>
<evidence type="ECO:0000256" key="12">
    <source>
        <dbReference type="ARBA" id="ARBA00034005"/>
    </source>
</evidence>
<reference evidence="18 19" key="1">
    <citation type="journal article" date="2016" name="Nat. Commun.">
        <title>Thousands of microbial genomes shed light on interconnected biogeochemical processes in an aquifer system.</title>
        <authorList>
            <person name="Anantharaman K."/>
            <person name="Brown C.T."/>
            <person name="Hug L.A."/>
            <person name="Sharon I."/>
            <person name="Castelle C.J."/>
            <person name="Probst A.J."/>
            <person name="Thomas B.C."/>
            <person name="Singh A."/>
            <person name="Wilkins M.J."/>
            <person name="Karaoz U."/>
            <person name="Brodie E.L."/>
            <person name="Williams K.H."/>
            <person name="Hubbard S.S."/>
            <person name="Banfield J.F."/>
        </authorList>
    </citation>
    <scope>NUCLEOTIDE SEQUENCE [LARGE SCALE GENOMIC DNA]</scope>
</reference>
<feature type="binding site" evidence="14">
    <location>
        <position position="318"/>
    </location>
    <ligand>
        <name>NAD(+)</name>
        <dbReference type="ChEBI" id="CHEBI:57540"/>
    </ligand>
</feature>
<dbReference type="Gene3D" id="1.10.150.20">
    <property type="entry name" value="5' to 3' exonuclease, C-terminal subdomain"/>
    <property type="match status" value="2"/>
</dbReference>
<evidence type="ECO:0000256" key="16">
    <source>
        <dbReference type="SAM" id="Coils"/>
    </source>
</evidence>